<feature type="compositionally biased region" description="Basic and acidic residues" evidence="1">
    <location>
        <begin position="993"/>
        <end position="1007"/>
    </location>
</feature>
<evidence type="ECO:0000256" key="1">
    <source>
        <dbReference type="SAM" id="MobiDB-lite"/>
    </source>
</evidence>
<evidence type="ECO:0000313" key="3">
    <source>
        <dbReference type="EMBL" id="CAD5221146.1"/>
    </source>
</evidence>
<dbReference type="Proteomes" id="UP000582659">
    <property type="component" value="Unassembled WGS sequence"/>
</dbReference>
<gene>
    <name evidence="3" type="ORF">BXYJ_LOCUS6532</name>
</gene>
<feature type="compositionally biased region" description="Acidic residues" evidence="1">
    <location>
        <begin position="849"/>
        <end position="860"/>
    </location>
</feature>
<feature type="compositionally biased region" description="Acidic residues" evidence="1">
    <location>
        <begin position="870"/>
        <end position="880"/>
    </location>
</feature>
<feature type="compositionally biased region" description="Basic and acidic residues" evidence="1">
    <location>
        <begin position="213"/>
        <end position="247"/>
    </location>
</feature>
<sequence length="1124" mass="130213">MWWQCFILLGLTGICLGTERNTVVLLGSDTQNQFKRVLLNLLVSEIDDSLDYNGYSFVVYQNERNSDHLRSLESPFIRRIPIDCGQLTVILATKGTDQMSLEEIRLFTEIIYQINGGIALINAGSQNVLTQTVIEQSVFCWGTARIRADLAVGEHQVQLCNGIKASELSILDSRMTPLHEHVDEIALPSMIQHRFWPSMFASAEPANQKAKSKHTDQPNARKERIYGKDKKKASSDGQQHVEYKKEEKKIERKIKKEKPKKQEIKEEKVEKVENKLDCKYRKSCYEGKEPPTAEEIKKQHTKKVTNTVSTHVTVNQQASEVDKKLECKYRTSCYKNNGIQLSEANEKKAHQHILTSKHGEVVHAQTKETLKAAAEKAIKDVKRQEKYAKEHPAEPNYETVLRESHRKLKSKEECKYRKSCYDTGILTEDTIRGIQSSQAAIPQSHTHIDVKDLKEDEVKLKCKYRKSCYETGNIDIDDKRPNPPPVYIPPEEKRHVNIEELKEDDKKLKCKYRKSCYETGDLDPEVIKAEQKKYVEPRRSEEFHKLDVMDKKLKCKYRTSCYESGVLPDLDANYVEVTIEKPAAEQNGHYSKELRCKYRKSCYDTGHLNVENEQETQILNHGEPVPTSKAELKLRCKYRPSCYQKLAQEAGEYANLIEGNEDDESDEEEEEEDRQDVEAIVEEPEDEDEEAEETDNDEGPLIVEIEQNEKEEETPEESDDTQAEEEVKEPENSDVTLASSTKKSKKYKVEPKIEGEQVPERPEHMKLKEKKAPAEEKVEEERPAKKDVERMKKNPDKRFVSKFKKVGNYEKLPKNEDEEEEHVDEELNDVPQEDEEEEEENKEELNEVLQEDEEEEEEVEPTPAFVAITQDEDKDSEGGEEGQQNYNDDEFARPADPLQCKYRKSCYRTGVLDLSHVPVYINPSETSKSSKKWEELKESDRKLACKYRKHCYDAGVLSEEHLEQPTVSHKYDDGEEKSEADRKLECKYRKSCYDEKNEKSHKSDERKGKGHKTPMLVVDNVQEKPDHDDDNDKDDDTDDEKPENKTVDPNSIPREARLICKYRHSCYSNVEEVVTTNPKMAMKMRGEKCNTYWKSCRDKLGLPVIERAPVDKQGRKLCRKTKKE</sequence>
<feature type="compositionally biased region" description="Acidic residues" evidence="1">
    <location>
        <begin position="709"/>
        <end position="728"/>
    </location>
</feature>
<accession>A0A1I7STW9</accession>
<dbReference type="AlphaFoldDB" id="A0A1I7STW9"/>
<dbReference type="EMBL" id="CAJFDI010000003">
    <property type="protein sequence ID" value="CAD5221146.1"/>
    <property type="molecule type" value="Genomic_DNA"/>
</dbReference>
<reference evidence="6" key="1">
    <citation type="submission" date="2016-11" db="UniProtKB">
        <authorList>
            <consortium name="WormBaseParasite"/>
        </authorList>
    </citation>
    <scope>IDENTIFICATION</scope>
</reference>
<feature type="signal peptide" evidence="2">
    <location>
        <begin position="1"/>
        <end position="17"/>
    </location>
</feature>
<dbReference type="eggNOG" id="ENOG502S2RM">
    <property type="taxonomic scope" value="Eukaryota"/>
</dbReference>
<dbReference type="EMBL" id="CAJFCV020000003">
    <property type="protein sequence ID" value="CAG9107856.1"/>
    <property type="molecule type" value="Genomic_DNA"/>
</dbReference>
<dbReference type="WBParaSite" id="BXY_1648900.1">
    <property type="protein sequence ID" value="BXY_1648900.1"/>
    <property type="gene ID" value="BXY_1648900"/>
</dbReference>
<feature type="compositionally biased region" description="Acidic residues" evidence="1">
    <location>
        <begin position="816"/>
        <end position="842"/>
    </location>
</feature>
<feature type="compositionally biased region" description="Basic and acidic residues" evidence="1">
    <location>
        <begin position="958"/>
        <end position="981"/>
    </location>
</feature>
<evidence type="ECO:0000256" key="2">
    <source>
        <dbReference type="SAM" id="SignalP"/>
    </source>
</evidence>
<feature type="compositionally biased region" description="Acidic residues" evidence="1">
    <location>
        <begin position="1028"/>
        <end position="1041"/>
    </location>
</feature>
<reference evidence="3" key="2">
    <citation type="submission" date="2020-09" db="EMBL/GenBank/DDBJ databases">
        <authorList>
            <person name="Kikuchi T."/>
        </authorList>
    </citation>
    <scope>NUCLEOTIDE SEQUENCE</scope>
    <source>
        <strain evidence="3">Ka4C1</strain>
    </source>
</reference>
<protein>
    <submittedName>
        <fullName evidence="3">(pine wood nematode) hypothetical protein</fullName>
    </submittedName>
</protein>
<dbReference type="Proteomes" id="UP000659654">
    <property type="component" value="Unassembled WGS sequence"/>
</dbReference>
<keyword evidence="5" id="KW-1185">Reference proteome</keyword>
<proteinExistence type="predicted"/>
<feature type="region of interest" description="Disordered" evidence="1">
    <location>
        <begin position="657"/>
        <end position="894"/>
    </location>
</feature>
<dbReference type="OrthoDB" id="5841829at2759"/>
<feature type="compositionally biased region" description="Acidic residues" evidence="1">
    <location>
        <begin position="659"/>
        <end position="698"/>
    </location>
</feature>
<feature type="chain" id="PRO_5035360196" evidence="2">
    <location>
        <begin position="18"/>
        <end position="1124"/>
    </location>
</feature>
<feature type="compositionally biased region" description="Basic and acidic residues" evidence="1">
    <location>
        <begin position="747"/>
        <end position="799"/>
    </location>
</feature>
<evidence type="ECO:0000313" key="4">
    <source>
        <dbReference type="Proteomes" id="UP000095284"/>
    </source>
</evidence>
<feature type="region of interest" description="Disordered" evidence="1">
    <location>
        <begin position="993"/>
        <end position="1052"/>
    </location>
</feature>
<feature type="region of interest" description="Disordered" evidence="1">
    <location>
        <begin position="956"/>
        <end position="981"/>
    </location>
</feature>
<dbReference type="Proteomes" id="UP000095284">
    <property type="component" value="Unplaced"/>
</dbReference>
<evidence type="ECO:0000313" key="5">
    <source>
        <dbReference type="Proteomes" id="UP000659654"/>
    </source>
</evidence>
<feature type="region of interest" description="Disordered" evidence="1">
    <location>
        <begin position="203"/>
        <end position="247"/>
    </location>
</feature>
<organism evidence="4 6">
    <name type="scientific">Bursaphelenchus xylophilus</name>
    <name type="common">Pinewood nematode worm</name>
    <name type="synonym">Aphelenchoides xylophilus</name>
    <dbReference type="NCBI Taxonomy" id="6326"/>
    <lineage>
        <taxon>Eukaryota</taxon>
        <taxon>Metazoa</taxon>
        <taxon>Ecdysozoa</taxon>
        <taxon>Nematoda</taxon>
        <taxon>Chromadorea</taxon>
        <taxon>Rhabditida</taxon>
        <taxon>Tylenchina</taxon>
        <taxon>Tylenchomorpha</taxon>
        <taxon>Aphelenchoidea</taxon>
        <taxon>Aphelenchoididae</taxon>
        <taxon>Bursaphelenchus</taxon>
    </lineage>
</organism>
<name>A0A1I7STW9_BURXY</name>
<evidence type="ECO:0000313" key="6">
    <source>
        <dbReference type="WBParaSite" id="BXY_1648900.1"/>
    </source>
</evidence>
<keyword evidence="2" id="KW-0732">Signal</keyword>